<dbReference type="AlphaFoldDB" id="A0AA89BTJ8"/>
<evidence type="ECO:0000256" key="1">
    <source>
        <dbReference type="ARBA" id="ARBA00006133"/>
    </source>
</evidence>
<comment type="caution">
    <text evidence="3">The sequence shown here is derived from an EMBL/GenBank/DDBJ whole genome shotgun (WGS) entry which is preliminary data.</text>
</comment>
<evidence type="ECO:0000313" key="4">
    <source>
        <dbReference type="Proteomes" id="UP001188597"/>
    </source>
</evidence>
<dbReference type="Proteomes" id="UP001188597">
    <property type="component" value="Unassembled WGS sequence"/>
</dbReference>
<keyword evidence="4" id="KW-1185">Reference proteome</keyword>
<sequence>MYLILQVERALDVAEDLVRASPDELRLVAGDMARTLVQVRCSESTVEGEEEAAEEKRQKALVALIVIHVSQRIMILDVMTDAAQELANAKVKKPKHSSRAYISIVSDVQPCRFGPSSTGPSGAGSWREIPGTGMPLDRSYSYERELPARPSYGSIDILILRIPRVGFSAAFRALTEDCNAVDKGVPIDHNSLILSSHGAIEVEALPLAFDFNEERCRCGACSPGDVDNAGFLSASQRFVAP</sequence>
<dbReference type="InterPro" id="IPR051970">
    <property type="entry name" value="TEL2_Regulation"/>
</dbReference>
<dbReference type="GO" id="GO:0051083">
    <property type="term" value="P:'de novo' cotranslational protein folding"/>
    <property type="evidence" value="ECO:0007669"/>
    <property type="project" value="TreeGrafter"/>
</dbReference>
<accession>A0AA89BTJ8</accession>
<dbReference type="Gene3D" id="1.25.40.720">
    <property type="entry name" value="Telomere length regulation protein 2, C-terminal domain"/>
    <property type="match status" value="1"/>
</dbReference>
<dbReference type="EMBL" id="JAVXUP010000008">
    <property type="protein sequence ID" value="KAK3043321.1"/>
    <property type="molecule type" value="Genomic_DNA"/>
</dbReference>
<feature type="domain" description="Telomere length regulation protein conserved" evidence="2">
    <location>
        <begin position="6"/>
        <end position="69"/>
    </location>
</feature>
<dbReference type="PANTHER" id="PTHR15830">
    <property type="entry name" value="TELOMERE LENGTH REGULATION PROTEIN TEL2 FAMILY MEMBER"/>
    <property type="match status" value="1"/>
</dbReference>
<dbReference type="PANTHER" id="PTHR15830:SF10">
    <property type="entry name" value="TELOMERE LENGTH REGULATION PROTEIN TEL2 HOMOLOG"/>
    <property type="match status" value="1"/>
</dbReference>
<dbReference type="GO" id="GO:0042162">
    <property type="term" value="F:telomeric DNA binding"/>
    <property type="evidence" value="ECO:0007669"/>
    <property type="project" value="TreeGrafter"/>
</dbReference>
<dbReference type="InterPro" id="IPR038528">
    <property type="entry name" value="TEL2_C_sf"/>
</dbReference>
<evidence type="ECO:0000313" key="3">
    <source>
        <dbReference type="EMBL" id="KAK3043321.1"/>
    </source>
</evidence>
<gene>
    <name evidence="3" type="ORF">RJ639_002564</name>
</gene>
<name>A0AA89BTJ8_9ASTE</name>
<proteinExistence type="inferred from homology"/>
<evidence type="ECO:0000259" key="2">
    <source>
        <dbReference type="Pfam" id="PF10193"/>
    </source>
</evidence>
<dbReference type="GO" id="GO:0005829">
    <property type="term" value="C:cytosol"/>
    <property type="evidence" value="ECO:0007669"/>
    <property type="project" value="TreeGrafter"/>
</dbReference>
<comment type="similarity">
    <text evidence="1">Belongs to the TEL2 family.</text>
</comment>
<organism evidence="3 4">
    <name type="scientific">Escallonia herrerae</name>
    <dbReference type="NCBI Taxonomy" id="1293975"/>
    <lineage>
        <taxon>Eukaryota</taxon>
        <taxon>Viridiplantae</taxon>
        <taxon>Streptophyta</taxon>
        <taxon>Embryophyta</taxon>
        <taxon>Tracheophyta</taxon>
        <taxon>Spermatophyta</taxon>
        <taxon>Magnoliopsida</taxon>
        <taxon>eudicotyledons</taxon>
        <taxon>Gunneridae</taxon>
        <taxon>Pentapetalae</taxon>
        <taxon>asterids</taxon>
        <taxon>campanulids</taxon>
        <taxon>Escalloniales</taxon>
        <taxon>Escalloniaceae</taxon>
        <taxon>Escallonia</taxon>
    </lineage>
</organism>
<dbReference type="Pfam" id="PF10193">
    <property type="entry name" value="Telomere_reg-2"/>
    <property type="match status" value="1"/>
</dbReference>
<dbReference type="GO" id="GO:0051879">
    <property type="term" value="F:Hsp90 protein binding"/>
    <property type="evidence" value="ECO:0007669"/>
    <property type="project" value="TreeGrafter"/>
</dbReference>
<reference evidence="3" key="1">
    <citation type="submission" date="2022-12" db="EMBL/GenBank/DDBJ databases">
        <title>Draft genome assemblies for two species of Escallonia (Escalloniales).</title>
        <authorList>
            <person name="Chanderbali A."/>
            <person name="Dervinis C."/>
            <person name="Anghel I."/>
            <person name="Soltis D."/>
            <person name="Soltis P."/>
            <person name="Zapata F."/>
        </authorList>
    </citation>
    <scope>NUCLEOTIDE SEQUENCE</scope>
    <source>
        <strain evidence="3">UCBG64.0493</strain>
        <tissue evidence="3">Leaf</tissue>
    </source>
</reference>
<dbReference type="InterPro" id="IPR019337">
    <property type="entry name" value="Telomere_length_regulation_dom"/>
</dbReference>
<protein>
    <recommendedName>
        <fullName evidence="2">Telomere length regulation protein conserved domain-containing protein</fullName>
    </recommendedName>
</protein>